<evidence type="ECO:0000313" key="9">
    <source>
        <dbReference type="EMBL" id="WOK06225.1"/>
    </source>
</evidence>
<keyword evidence="6" id="KW-0315">Glutamine amidotransferase</keyword>
<dbReference type="InterPro" id="IPR033738">
    <property type="entry name" value="AsnB_N"/>
</dbReference>
<dbReference type="SUPFAM" id="SSF52402">
    <property type="entry name" value="Adenine nucleotide alpha hydrolases-like"/>
    <property type="match status" value="1"/>
</dbReference>
<keyword evidence="9" id="KW-0436">Ligase</keyword>
<evidence type="ECO:0000259" key="8">
    <source>
        <dbReference type="PROSITE" id="PS51278"/>
    </source>
</evidence>
<dbReference type="PROSITE" id="PS51278">
    <property type="entry name" value="GATASE_TYPE_2"/>
    <property type="match status" value="1"/>
</dbReference>
<evidence type="ECO:0000256" key="1">
    <source>
        <dbReference type="ARBA" id="ARBA00005187"/>
    </source>
</evidence>
<dbReference type="Pfam" id="PF13537">
    <property type="entry name" value="GATase_7"/>
    <property type="match status" value="1"/>
</dbReference>
<keyword evidence="4" id="KW-0547">Nucleotide-binding</keyword>
<reference evidence="9 10" key="1">
    <citation type="journal article" date="2023" name="Microbiol. Resour. Announc.">
        <title>Complete Genome Sequence of Imperialibacter roseus strain P4T.</title>
        <authorList>
            <person name="Tizabi D.R."/>
            <person name="Bachvaroff T."/>
            <person name="Hill R.T."/>
        </authorList>
    </citation>
    <scope>NUCLEOTIDE SEQUENCE [LARGE SCALE GENOMIC DNA]</scope>
    <source>
        <strain evidence="9 10">P4T</strain>
    </source>
</reference>
<protein>
    <recommendedName>
        <fullName evidence="3">asparagine synthase (glutamine-hydrolyzing)</fullName>
        <ecNumber evidence="3">6.3.5.4</ecNumber>
    </recommendedName>
</protein>
<keyword evidence="5" id="KW-0067">ATP-binding</keyword>
<dbReference type="InterPro" id="IPR051786">
    <property type="entry name" value="ASN_synthetase/amidase"/>
</dbReference>
<keyword evidence="10" id="KW-1185">Reference proteome</keyword>
<comment type="pathway">
    <text evidence="1">Amino-acid biosynthesis; L-asparagine biosynthesis; L-asparagine from L-aspartate (L-Gln route): step 1/1.</text>
</comment>
<dbReference type="Gene3D" id="3.60.20.10">
    <property type="entry name" value="Glutamine Phosphoribosylpyrophosphate, subunit 1, domain 1"/>
    <property type="match status" value="1"/>
</dbReference>
<evidence type="ECO:0000256" key="3">
    <source>
        <dbReference type="ARBA" id="ARBA00012737"/>
    </source>
</evidence>
<dbReference type="CDD" id="cd01991">
    <property type="entry name" value="Asn_synthase_B_C"/>
    <property type="match status" value="1"/>
</dbReference>
<dbReference type="SUPFAM" id="SSF56235">
    <property type="entry name" value="N-terminal nucleophile aminohydrolases (Ntn hydrolases)"/>
    <property type="match status" value="1"/>
</dbReference>
<gene>
    <name evidence="9" type="primary">asnB</name>
    <name evidence="9" type="ORF">RT717_24420</name>
</gene>
<dbReference type="InterPro" id="IPR017932">
    <property type="entry name" value="GATase_2_dom"/>
</dbReference>
<dbReference type="InterPro" id="IPR001962">
    <property type="entry name" value="Asn_synthase"/>
</dbReference>
<dbReference type="InterPro" id="IPR014729">
    <property type="entry name" value="Rossmann-like_a/b/a_fold"/>
</dbReference>
<proteinExistence type="inferred from homology"/>
<accession>A0ABZ0IMH6</accession>
<evidence type="ECO:0000313" key="10">
    <source>
        <dbReference type="Proteomes" id="UP001302349"/>
    </source>
</evidence>
<dbReference type="CDD" id="cd00712">
    <property type="entry name" value="AsnB"/>
    <property type="match status" value="1"/>
</dbReference>
<dbReference type="Gene3D" id="3.40.50.620">
    <property type="entry name" value="HUPs"/>
    <property type="match status" value="1"/>
</dbReference>
<evidence type="ECO:0000256" key="4">
    <source>
        <dbReference type="ARBA" id="ARBA00022741"/>
    </source>
</evidence>
<dbReference type="InterPro" id="IPR006426">
    <property type="entry name" value="Asn_synth_AEB"/>
</dbReference>
<dbReference type="EMBL" id="CP136051">
    <property type="protein sequence ID" value="WOK06225.1"/>
    <property type="molecule type" value="Genomic_DNA"/>
</dbReference>
<comment type="similarity">
    <text evidence="2">Belongs to the asparagine synthetase family.</text>
</comment>
<dbReference type="Proteomes" id="UP001302349">
    <property type="component" value="Chromosome"/>
</dbReference>
<dbReference type="GO" id="GO:0004066">
    <property type="term" value="F:asparagine synthase (glutamine-hydrolyzing) activity"/>
    <property type="evidence" value="ECO:0007669"/>
    <property type="project" value="UniProtKB-EC"/>
</dbReference>
<sequence>MCGITGIKAFNEVGRINMIHLAAATESLAKRGPDNQGLFYDHFVGLGHRRLSIIDVSESAHQPMSDASGRYQIVFNGEIFNYMQLRKGLQEKGVSFQTESDTEVLLQLYILFGKKALNHLNGFFAFAIFDAADGSLFIARDRLGIKPLYYYYDEDKLIFASEMKAIMRYGIQKELSFESLLTYLQLNYIPAPLTILKGVHKLPPGHLIVSKKNEVTVEQWYKVPFDASSAVGRQSYSDKQKELRELLTSAVKHRLVADVPLGTFLSGGTDSSIVAGIASKLHPGIHSFSIGYRDDPFFDETEYAELVARHFNTQHHVFKLSNDDLLNHLEGMISNIDEPFADSSALPVYILSEETRKHVTVALSGDGADELFGGYNKHLAWQKSVEPSFSNALAKGLLPLWKSLPASRSSAFGNKVRQLSKYGEGLKLSAEDRYWRWASYMAEGRALDYLSPSAKEELVMETYLGNKGGWLLPLHGSSSLNSFLLADTQLVLPDDMLTKVDRMSMANALEVRVPFLDHRVVEFAFGLPESFKIHNGTRKRILQDAFKGFLPQKLYNRPKKGFEVPLLKWMQNDMKSTLDGVVFNDDKLNEQGIFSAQQLALLRQQLHSNNPGDAHATTWALYVFQKWWENYFK</sequence>
<name>A0ABZ0IMH6_9BACT</name>
<organism evidence="9 10">
    <name type="scientific">Imperialibacter roseus</name>
    <dbReference type="NCBI Taxonomy" id="1324217"/>
    <lineage>
        <taxon>Bacteria</taxon>
        <taxon>Pseudomonadati</taxon>
        <taxon>Bacteroidota</taxon>
        <taxon>Cytophagia</taxon>
        <taxon>Cytophagales</taxon>
        <taxon>Flammeovirgaceae</taxon>
        <taxon>Imperialibacter</taxon>
    </lineage>
</organism>
<dbReference type="PIRSF" id="PIRSF001589">
    <property type="entry name" value="Asn_synthetase_glu-h"/>
    <property type="match status" value="1"/>
</dbReference>
<feature type="domain" description="Glutamine amidotransferase type-2" evidence="8">
    <location>
        <begin position="2"/>
        <end position="213"/>
    </location>
</feature>
<comment type="catalytic activity">
    <reaction evidence="7">
        <text>L-aspartate + L-glutamine + ATP + H2O = L-asparagine + L-glutamate + AMP + diphosphate + H(+)</text>
        <dbReference type="Rhea" id="RHEA:12228"/>
        <dbReference type="ChEBI" id="CHEBI:15377"/>
        <dbReference type="ChEBI" id="CHEBI:15378"/>
        <dbReference type="ChEBI" id="CHEBI:29985"/>
        <dbReference type="ChEBI" id="CHEBI:29991"/>
        <dbReference type="ChEBI" id="CHEBI:30616"/>
        <dbReference type="ChEBI" id="CHEBI:33019"/>
        <dbReference type="ChEBI" id="CHEBI:58048"/>
        <dbReference type="ChEBI" id="CHEBI:58359"/>
        <dbReference type="ChEBI" id="CHEBI:456215"/>
        <dbReference type="EC" id="6.3.5.4"/>
    </reaction>
</comment>
<dbReference type="PANTHER" id="PTHR43284:SF1">
    <property type="entry name" value="ASPARAGINE SYNTHETASE"/>
    <property type="match status" value="1"/>
</dbReference>
<evidence type="ECO:0000256" key="6">
    <source>
        <dbReference type="ARBA" id="ARBA00022962"/>
    </source>
</evidence>
<dbReference type="PANTHER" id="PTHR43284">
    <property type="entry name" value="ASPARAGINE SYNTHETASE (GLUTAMINE-HYDROLYZING)"/>
    <property type="match status" value="1"/>
</dbReference>
<dbReference type="NCBIfam" id="TIGR01536">
    <property type="entry name" value="asn_synth_AEB"/>
    <property type="match status" value="1"/>
</dbReference>
<evidence type="ECO:0000256" key="5">
    <source>
        <dbReference type="ARBA" id="ARBA00022840"/>
    </source>
</evidence>
<dbReference type="Pfam" id="PF00733">
    <property type="entry name" value="Asn_synthase"/>
    <property type="match status" value="1"/>
</dbReference>
<dbReference type="EC" id="6.3.5.4" evidence="3"/>
<dbReference type="InterPro" id="IPR029055">
    <property type="entry name" value="Ntn_hydrolases_N"/>
</dbReference>
<evidence type="ECO:0000256" key="2">
    <source>
        <dbReference type="ARBA" id="ARBA00005752"/>
    </source>
</evidence>
<dbReference type="RefSeq" id="WP_317488953.1">
    <property type="nucleotide sequence ID" value="NZ_CP136051.1"/>
</dbReference>
<evidence type="ECO:0000256" key="7">
    <source>
        <dbReference type="ARBA" id="ARBA00048741"/>
    </source>
</evidence>